<evidence type="ECO:0000313" key="3">
    <source>
        <dbReference type="Proteomes" id="UP001055439"/>
    </source>
</evidence>
<organism evidence="2 3">
    <name type="scientific">Musa troglodytarum</name>
    <name type="common">fe'i banana</name>
    <dbReference type="NCBI Taxonomy" id="320322"/>
    <lineage>
        <taxon>Eukaryota</taxon>
        <taxon>Viridiplantae</taxon>
        <taxon>Streptophyta</taxon>
        <taxon>Embryophyta</taxon>
        <taxon>Tracheophyta</taxon>
        <taxon>Spermatophyta</taxon>
        <taxon>Magnoliopsida</taxon>
        <taxon>Liliopsida</taxon>
        <taxon>Zingiberales</taxon>
        <taxon>Musaceae</taxon>
        <taxon>Musa</taxon>
    </lineage>
</organism>
<evidence type="ECO:0000313" key="2">
    <source>
        <dbReference type="EMBL" id="URD81169.1"/>
    </source>
</evidence>
<keyword evidence="3" id="KW-1185">Reference proteome</keyword>
<proteinExistence type="predicted"/>
<dbReference type="EMBL" id="CP097503">
    <property type="protein sequence ID" value="URD81169.1"/>
    <property type="molecule type" value="Genomic_DNA"/>
</dbReference>
<accession>A0A9E7ENZ3</accession>
<sequence>MEGIRLLSTVLSPPGSKDAIRRRETKRRREELNEVEKKRKQRISSRETEEESQRSLRFSELHEPSLGRASPRIRILKVRSFFACFVPLLPAPSPSPALKFEISPSCFPFAWCDSAPARVGTELCFTASITNNLSARNAIFLELFQTLNRLFHWVGLALLWFRSSLIAMLFPCEAFPVASILGSFLAKWMFIVPSCSRARGHADAAAFAYHRINLSDLKSQIAKKRSPGQSRRYEGYNEEHYHETLLPPQSRGENLPHDLHMMVWLSTHLYIIMELKSSAACWIVKERNDYYSLVPQDSEPGWEQ</sequence>
<name>A0A9E7ENZ3_9LILI</name>
<dbReference type="Proteomes" id="UP001055439">
    <property type="component" value="Chromosome 10"/>
</dbReference>
<dbReference type="OrthoDB" id="10665767at2759"/>
<feature type="region of interest" description="Disordered" evidence="1">
    <location>
        <begin position="1"/>
        <end position="50"/>
    </location>
</feature>
<gene>
    <name evidence="2" type="ORF">MUK42_21006</name>
</gene>
<feature type="compositionally biased region" description="Basic and acidic residues" evidence="1">
    <location>
        <begin position="18"/>
        <end position="37"/>
    </location>
</feature>
<reference evidence="2" key="1">
    <citation type="submission" date="2022-05" db="EMBL/GenBank/DDBJ databases">
        <title>The Musa troglodytarum L. genome provides insights into the mechanism of non-climacteric behaviour and enrichment of carotenoids.</title>
        <authorList>
            <person name="Wang J."/>
        </authorList>
    </citation>
    <scope>NUCLEOTIDE SEQUENCE</scope>
    <source>
        <tissue evidence="2">Leaf</tissue>
    </source>
</reference>
<protein>
    <submittedName>
        <fullName evidence="2">Uncharacterized protein</fullName>
    </submittedName>
</protein>
<dbReference type="AlphaFoldDB" id="A0A9E7ENZ3"/>
<evidence type="ECO:0000256" key="1">
    <source>
        <dbReference type="SAM" id="MobiDB-lite"/>
    </source>
</evidence>